<dbReference type="RefSeq" id="WP_230672670.1">
    <property type="nucleotide sequence ID" value="NZ_JAJNAY010000003.1"/>
</dbReference>
<keyword evidence="1" id="KW-0732">Signal</keyword>
<proteinExistence type="predicted"/>
<reference evidence="2" key="1">
    <citation type="submission" date="2021-11" db="EMBL/GenBank/DDBJ databases">
        <title>Description of novel Chryseobacterium species.</title>
        <authorList>
            <person name="Saticioglu I.B."/>
            <person name="Ay H."/>
            <person name="Altun S."/>
            <person name="Duman M."/>
        </authorList>
    </citation>
    <scope>NUCLEOTIDE SEQUENCE</scope>
    <source>
        <strain evidence="2">C-17</strain>
    </source>
</reference>
<feature type="signal peptide" evidence="1">
    <location>
        <begin position="1"/>
        <end position="18"/>
    </location>
</feature>
<evidence type="ECO:0000256" key="1">
    <source>
        <dbReference type="SAM" id="SignalP"/>
    </source>
</evidence>
<dbReference type="Proteomes" id="UP001108025">
    <property type="component" value="Unassembled WGS sequence"/>
</dbReference>
<accession>A0A9Q3V7R1</accession>
<name>A0A9Q3V7R1_9FLAO</name>
<evidence type="ECO:0000313" key="3">
    <source>
        <dbReference type="Proteomes" id="UP001108025"/>
    </source>
</evidence>
<evidence type="ECO:0000313" key="2">
    <source>
        <dbReference type="EMBL" id="MCD1119179.1"/>
    </source>
</evidence>
<dbReference type="EMBL" id="JAJNAY010000003">
    <property type="protein sequence ID" value="MCD1119179.1"/>
    <property type="molecule type" value="Genomic_DNA"/>
</dbReference>
<dbReference type="AlphaFoldDB" id="A0A9Q3V7R1"/>
<organism evidence="2 3">
    <name type="scientific">Chryseobacterium turcicum</name>
    <dbReference type="NCBI Taxonomy" id="2898076"/>
    <lineage>
        <taxon>Bacteria</taxon>
        <taxon>Pseudomonadati</taxon>
        <taxon>Bacteroidota</taxon>
        <taxon>Flavobacteriia</taxon>
        <taxon>Flavobacteriales</taxon>
        <taxon>Weeksellaceae</taxon>
        <taxon>Chryseobacterium group</taxon>
        <taxon>Chryseobacterium</taxon>
    </lineage>
</organism>
<keyword evidence="3" id="KW-1185">Reference proteome</keyword>
<protein>
    <submittedName>
        <fullName evidence="2">Uncharacterized protein</fullName>
    </submittedName>
</protein>
<feature type="chain" id="PRO_5040201472" evidence="1">
    <location>
        <begin position="19"/>
        <end position="362"/>
    </location>
</feature>
<sequence length="362" mass="41944">MKKLLLLSAVIFSTFVLAQQSKFSGNYSTKSLKEIHKTVPENEKSEFYKQYFRALYFEDMKDVFNYKNYSDIILKKFTDTILSHYDGGEVVSNDNEVFKPSTTWDKYLEDYNAYLNIDPKETDSLIAKTLLFRDKEEKKKFFEGLKVQMGSYFDKAEKSPEQLKKEYEELIAVEKENFENDQSTSIGLKTILYTLDQQFATQETSEEFRYLLQKNFSSSIGFGNYLPYPSNEAGEASAFESLPGEILTYATETGTAEGRSFHSYKITGDNIIPITIDSFDDNFYKKVSKYAKTGWRTEPRAFYTIEKNKIGEYVISTGLYTVDDFSTAPSMSIEYKTTDFKSFTPLRIAKNEDDNLVWKKIK</sequence>
<gene>
    <name evidence="2" type="ORF">LO744_20255</name>
</gene>
<comment type="caution">
    <text evidence="2">The sequence shown here is derived from an EMBL/GenBank/DDBJ whole genome shotgun (WGS) entry which is preliminary data.</text>
</comment>